<sequence>MLSKMNKTKKFFKKIIFRIIIILLFFILINSFLQGKFRKYKADTPSFNNISYISEESLIRKINGVNKLITLELELSQIVTIDKSIGNLDLLKKYKRINFFADCSYYIDLSIIKEEDIIINQEKKLLFLTVPKPKIYNISINEDKTIFEASQNGFLRFGEIKLSTEEFNSLQDEVLTNFEEKLKGNEIYQEALNKSKISLENFLLSLIKEDLEIKIYFK</sequence>
<keyword evidence="1" id="KW-1133">Transmembrane helix</keyword>
<evidence type="ECO:0000256" key="1">
    <source>
        <dbReference type="SAM" id="Phobius"/>
    </source>
</evidence>
<reference evidence="2 3" key="1">
    <citation type="submission" date="2016-08" db="EMBL/GenBank/DDBJ databases">
        <title>Complete Genome Sequence Of The Indigo Reducing Clostridium isatidis DSM15098.</title>
        <authorList>
            <person name="Little G.T."/>
            <person name="Minton N.P."/>
        </authorList>
    </citation>
    <scope>NUCLEOTIDE SEQUENCE [LARGE SCALE GENOMIC DNA]</scope>
    <source>
        <strain evidence="2 3">DSM 15098</strain>
    </source>
</reference>
<dbReference type="EMBL" id="CP016786">
    <property type="protein sequence ID" value="ASW44314.1"/>
    <property type="molecule type" value="Genomic_DNA"/>
</dbReference>
<name>A0A343JFK6_9CLOT</name>
<dbReference type="KEGG" id="cia:BEN51_12980"/>
<proteinExistence type="predicted"/>
<gene>
    <name evidence="2" type="ORF">BEN51_12980</name>
</gene>
<dbReference type="Proteomes" id="UP000264883">
    <property type="component" value="Chromosome"/>
</dbReference>
<feature type="transmembrane region" description="Helical" evidence="1">
    <location>
        <begin position="15"/>
        <end position="33"/>
    </location>
</feature>
<keyword evidence="3" id="KW-1185">Reference proteome</keyword>
<dbReference type="AlphaFoldDB" id="A0A343JFK6"/>
<organism evidence="2 3">
    <name type="scientific">Clostridium isatidis</name>
    <dbReference type="NCBI Taxonomy" id="182773"/>
    <lineage>
        <taxon>Bacteria</taxon>
        <taxon>Bacillati</taxon>
        <taxon>Bacillota</taxon>
        <taxon>Clostridia</taxon>
        <taxon>Eubacteriales</taxon>
        <taxon>Clostridiaceae</taxon>
        <taxon>Clostridium</taxon>
    </lineage>
</organism>
<keyword evidence="1" id="KW-0812">Transmembrane</keyword>
<evidence type="ECO:0008006" key="4">
    <source>
        <dbReference type="Google" id="ProtNLM"/>
    </source>
</evidence>
<dbReference type="OrthoDB" id="1934723at2"/>
<protein>
    <recommendedName>
        <fullName evidence="4">DUF4230 domain-containing protein</fullName>
    </recommendedName>
</protein>
<dbReference type="InterPro" id="IPR025324">
    <property type="entry name" value="DUF4230"/>
</dbReference>
<keyword evidence="1" id="KW-0472">Membrane</keyword>
<dbReference type="Pfam" id="PF14014">
    <property type="entry name" value="DUF4230"/>
    <property type="match status" value="1"/>
</dbReference>
<accession>A0A343JFK6</accession>
<evidence type="ECO:0000313" key="3">
    <source>
        <dbReference type="Proteomes" id="UP000264883"/>
    </source>
</evidence>
<evidence type="ECO:0000313" key="2">
    <source>
        <dbReference type="EMBL" id="ASW44314.1"/>
    </source>
</evidence>